<evidence type="ECO:0000313" key="7">
    <source>
        <dbReference type="EMBL" id="MBB5867093.1"/>
    </source>
</evidence>
<dbReference type="SUPFAM" id="SSF88713">
    <property type="entry name" value="Glycoside hydrolase/deacetylase"/>
    <property type="match status" value="1"/>
</dbReference>
<dbReference type="SMART" id="SM00637">
    <property type="entry name" value="CBD_II"/>
    <property type="match status" value="1"/>
</dbReference>
<feature type="region of interest" description="Disordered" evidence="3">
    <location>
        <begin position="224"/>
        <end position="262"/>
    </location>
</feature>
<sequence>MASARRFTRQILAVTTAVSATALVSTVVVMTAAAPSQAAACNGYVGLTFDDGPTAGNTQNLLNALRSAGLRATFFNTGQNAQANPSLVLAQKNAGMWTANHSWDHPHMTQLTTAQMSTQIGNTQQTIQQITGTAPKLFRPPYGETNATLKSVEAQYGLTEIIWDVDSQDWNNASVASIVAANARLTNGQIILMHDWPANTVAAIPQIAAGLASRNLCAGMISPTTGRAVAPDGTTPPSPSPSASRSPGQSPSQSPSSGPTSCRVVSNVSAWNNGLTNNVTITNTGSATINGWRLTFTLPGGQNITSGWSATYTPTSGQVTATNVNYNGTLAPGASTTIGYQATHTGNSAAPTGFALNGAACGS</sequence>
<gene>
    <name evidence="7" type="ORF">F4553_000472</name>
</gene>
<keyword evidence="8" id="KW-1185">Reference proteome</keyword>
<keyword evidence="1" id="KW-0479">Metal-binding</keyword>
<accession>A0A841BJ71</accession>
<dbReference type="EMBL" id="JACHMN010000001">
    <property type="protein sequence ID" value="MBB5867093.1"/>
    <property type="molecule type" value="Genomic_DNA"/>
</dbReference>
<dbReference type="InterPro" id="IPR001919">
    <property type="entry name" value="CBD2"/>
</dbReference>
<dbReference type="Gene3D" id="2.60.40.290">
    <property type="match status" value="1"/>
</dbReference>
<feature type="domain" description="CBM2" evidence="5">
    <location>
        <begin position="255"/>
        <end position="363"/>
    </location>
</feature>
<keyword evidence="4" id="KW-0732">Signal</keyword>
<evidence type="ECO:0000256" key="3">
    <source>
        <dbReference type="SAM" id="MobiDB-lite"/>
    </source>
</evidence>
<evidence type="ECO:0000259" key="5">
    <source>
        <dbReference type="PROSITE" id="PS51173"/>
    </source>
</evidence>
<dbReference type="AlphaFoldDB" id="A0A841BJ71"/>
<dbReference type="InterPro" id="IPR011330">
    <property type="entry name" value="Glyco_hydro/deAcase_b/a-brl"/>
</dbReference>
<dbReference type="GO" id="GO:0016810">
    <property type="term" value="F:hydrolase activity, acting on carbon-nitrogen (but not peptide) bonds"/>
    <property type="evidence" value="ECO:0007669"/>
    <property type="project" value="InterPro"/>
</dbReference>
<dbReference type="PROSITE" id="PS51173">
    <property type="entry name" value="CBM2"/>
    <property type="match status" value="1"/>
</dbReference>
<feature type="chain" id="PRO_5039476194" evidence="4">
    <location>
        <begin position="39"/>
        <end position="363"/>
    </location>
</feature>
<dbReference type="RefSeq" id="WP_184831431.1">
    <property type="nucleotide sequence ID" value="NZ_JACHMN010000001.1"/>
</dbReference>
<dbReference type="GO" id="GO:0004553">
    <property type="term" value="F:hydrolase activity, hydrolyzing O-glycosyl compounds"/>
    <property type="evidence" value="ECO:0007669"/>
    <property type="project" value="InterPro"/>
</dbReference>
<dbReference type="CDD" id="cd10953">
    <property type="entry name" value="CE4_SlAXE_like"/>
    <property type="match status" value="1"/>
</dbReference>
<dbReference type="SUPFAM" id="SSF49384">
    <property type="entry name" value="Carbohydrate-binding domain"/>
    <property type="match status" value="1"/>
</dbReference>
<dbReference type="GO" id="GO:0016020">
    <property type="term" value="C:membrane"/>
    <property type="evidence" value="ECO:0007669"/>
    <property type="project" value="TreeGrafter"/>
</dbReference>
<dbReference type="GO" id="GO:0046872">
    <property type="term" value="F:metal ion binding"/>
    <property type="evidence" value="ECO:0007669"/>
    <property type="project" value="UniProtKB-KW"/>
</dbReference>
<dbReference type="InterPro" id="IPR012291">
    <property type="entry name" value="CBM2_carb-bd_dom_sf"/>
</dbReference>
<organism evidence="7 8">
    <name type="scientific">Allocatelliglobosispora scoriae</name>
    <dbReference type="NCBI Taxonomy" id="643052"/>
    <lineage>
        <taxon>Bacteria</taxon>
        <taxon>Bacillati</taxon>
        <taxon>Actinomycetota</taxon>
        <taxon>Actinomycetes</taxon>
        <taxon>Micromonosporales</taxon>
        <taxon>Micromonosporaceae</taxon>
        <taxon>Allocatelliglobosispora</taxon>
    </lineage>
</organism>
<dbReference type="InterPro" id="IPR008965">
    <property type="entry name" value="CBM2/CBM3_carb-bd_dom_sf"/>
</dbReference>
<feature type="compositionally biased region" description="Low complexity" evidence="3">
    <location>
        <begin position="241"/>
        <end position="261"/>
    </location>
</feature>
<protein>
    <submittedName>
        <fullName evidence="7">Peptidoglycan/xylan/chitin deacetylase (PgdA/CDA1 family)</fullName>
    </submittedName>
</protein>
<dbReference type="InterPro" id="IPR050248">
    <property type="entry name" value="Polysacc_deacetylase_ArnD"/>
</dbReference>
<dbReference type="Gene3D" id="3.20.20.370">
    <property type="entry name" value="Glycoside hydrolase/deacetylase"/>
    <property type="match status" value="1"/>
</dbReference>
<evidence type="ECO:0000256" key="2">
    <source>
        <dbReference type="ARBA" id="ARBA00022801"/>
    </source>
</evidence>
<name>A0A841BJ71_9ACTN</name>
<keyword evidence="2" id="KW-0378">Hydrolase</keyword>
<dbReference type="PANTHER" id="PTHR10587:SF133">
    <property type="entry name" value="CHITIN DEACETYLASE 1-RELATED"/>
    <property type="match status" value="1"/>
</dbReference>
<dbReference type="Pfam" id="PF00553">
    <property type="entry name" value="CBM_2"/>
    <property type="match status" value="1"/>
</dbReference>
<dbReference type="GO" id="GO:0030247">
    <property type="term" value="F:polysaccharide binding"/>
    <property type="evidence" value="ECO:0007669"/>
    <property type="project" value="UniProtKB-UniRule"/>
</dbReference>
<dbReference type="Pfam" id="PF01522">
    <property type="entry name" value="Polysacc_deac_1"/>
    <property type="match status" value="1"/>
</dbReference>
<evidence type="ECO:0000259" key="6">
    <source>
        <dbReference type="PROSITE" id="PS51677"/>
    </source>
</evidence>
<dbReference type="Proteomes" id="UP000587527">
    <property type="component" value="Unassembled WGS sequence"/>
</dbReference>
<evidence type="ECO:0000313" key="8">
    <source>
        <dbReference type="Proteomes" id="UP000587527"/>
    </source>
</evidence>
<feature type="domain" description="NodB homology" evidence="6">
    <location>
        <begin position="43"/>
        <end position="219"/>
    </location>
</feature>
<reference evidence="7 8" key="1">
    <citation type="submission" date="2020-08" db="EMBL/GenBank/DDBJ databases">
        <title>Sequencing the genomes of 1000 actinobacteria strains.</title>
        <authorList>
            <person name="Klenk H.-P."/>
        </authorList>
    </citation>
    <scope>NUCLEOTIDE SEQUENCE [LARGE SCALE GENOMIC DNA]</scope>
    <source>
        <strain evidence="7 8">DSM 45362</strain>
    </source>
</reference>
<dbReference type="InterPro" id="IPR002509">
    <property type="entry name" value="NODB_dom"/>
</dbReference>
<dbReference type="PANTHER" id="PTHR10587">
    <property type="entry name" value="GLYCOSYL TRANSFERASE-RELATED"/>
    <property type="match status" value="1"/>
</dbReference>
<proteinExistence type="predicted"/>
<evidence type="ECO:0000256" key="1">
    <source>
        <dbReference type="ARBA" id="ARBA00022723"/>
    </source>
</evidence>
<dbReference type="GO" id="GO:0005975">
    <property type="term" value="P:carbohydrate metabolic process"/>
    <property type="evidence" value="ECO:0007669"/>
    <property type="project" value="InterPro"/>
</dbReference>
<feature type="signal peptide" evidence="4">
    <location>
        <begin position="1"/>
        <end position="38"/>
    </location>
</feature>
<dbReference type="PROSITE" id="PS51677">
    <property type="entry name" value="NODB"/>
    <property type="match status" value="1"/>
</dbReference>
<evidence type="ECO:0000256" key="4">
    <source>
        <dbReference type="SAM" id="SignalP"/>
    </source>
</evidence>
<comment type="caution">
    <text evidence="7">The sequence shown here is derived from an EMBL/GenBank/DDBJ whole genome shotgun (WGS) entry which is preliminary data.</text>
</comment>